<dbReference type="InterPro" id="IPR023171">
    <property type="entry name" value="Na/H_antiporter_dom_sf"/>
</dbReference>
<feature type="transmembrane region" description="Helical" evidence="6">
    <location>
        <begin position="188"/>
        <end position="207"/>
    </location>
</feature>
<organism evidence="7 8">
    <name type="scientific">Pseudopedobacter saltans</name>
    <dbReference type="NCBI Taxonomy" id="151895"/>
    <lineage>
        <taxon>Bacteria</taxon>
        <taxon>Pseudomonadati</taxon>
        <taxon>Bacteroidota</taxon>
        <taxon>Sphingobacteriia</taxon>
        <taxon>Sphingobacteriales</taxon>
        <taxon>Sphingobacteriaceae</taxon>
        <taxon>Pseudopedobacter</taxon>
    </lineage>
</organism>
<evidence type="ECO:0000313" key="8">
    <source>
        <dbReference type="Proteomes" id="UP000249645"/>
    </source>
</evidence>
<gene>
    <name evidence="7" type="primary">nhaA</name>
    <name evidence="7" type="ORF">DI598_16380</name>
</gene>
<dbReference type="PANTHER" id="PTHR30341">
    <property type="entry name" value="SODIUM ION/PROTON ANTIPORTER NHAA-RELATED"/>
    <property type="match status" value="1"/>
</dbReference>
<keyword evidence="2" id="KW-1003">Cell membrane</keyword>
<comment type="caution">
    <text evidence="7">The sequence shown here is derived from an EMBL/GenBank/DDBJ whole genome shotgun (WGS) entry which is preliminary data.</text>
</comment>
<feature type="transmembrane region" description="Helical" evidence="6">
    <location>
        <begin position="130"/>
        <end position="151"/>
    </location>
</feature>
<feature type="transmembrane region" description="Helical" evidence="6">
    <location>
        <begin position="64"/>
        <end position="82"/>
    </location>
</feature>
<evidence type="ECO:0000313" key="7">
    <source>
        <dbReference type="EMBL" id="PZP42905.1"/>
    </source>
</evidence>
<protein>
    <submittedName>
        <fullName evidence="7">Na(+)/H(+) antiporter NhaA</fullName>
    </submittedName>
</protein>
<evidence type="ECO:0000256" key="1">
    <source>
        <dbReference type="ARBA" id="ARBA00004429"/>
    </source>
</evidence>
<sequence>MGTIKTITKVIKSSAIQFTRSSKSTGILLIICTLLSLVLSNLSFGENYILFWENKNTWLHSAALPSNIIEWINDGLMALFFLTAGMEIKRELLDGELNTLKKAILPLFAAIGGVLAPALIFVLICKGTNFAHGWGIPTATDIAFSIGILSILGRKFVPEPLKIFITALAIIDDLIAIIIVAFCYGGSIAWLYLIGVILVILAIYFLYKKIPNTGILHILFGIILWYLMFKSGIHATMAGVIFGFLKSGEPNYPDILKRSFVAALLIVSFPEVSNFILDVCDGIASKIDDMSGLEAFMKIAQEKSLGYAAAKKV</sequence>
<evidence type="ECO:0000256" key="4">
    <source>
        <dbReference type="ARBA" id="ARBA00022989"/>
    </source>
</evidence>
<feature type="transmembrane region" description="Helical" evidence="6">
    <location>
        <begin position="163"/>
        <end position="182"/>
    </location>
</feature>
<dbReference type="GO" id="GO:0006885">
    <property type="term" value="P:regulation of pH"/>
    <property type="evidence" value="ECO:0007669"/>
    <property type="project" value="InterPro"/>
</dbReference>
<comment type="subcellular location">
    <subcellularLocation>
        <location evidence="1">Cell inner membrane</location>
        <topology evidence="1">Multi-pass membrane protein</topology>
    </subcellularLocation>
</comment>
<dbReference type="GO" id="GO:0015385">
    <property type="term" value="F:sodium:proton antiporter activity"/>
    <property type="evidence" value="ECO:0007669"/>
    <property type="project" value="TreeGrafter"/>
</dbReference>
<dbReference type="InterPro" id="IPR004670">
    <property type="entry name" value="NhaA"/>
</dbReference>
<keyword evidence="5 6" id="KW-0472">Membrane</keyword>
<accession>A0A2W5EF00</accession>
<dbReference type="EMBL" id="QFOI01000401">
    <property type="protein sequence ID" value="PZP42905.1"/>
    <property type="molecule type" value="Genomic_DNA"/>
</dbReference>
<evidence type="ECO:0000256" key="3">
    <source>
        <dbReference type="ARBA" id="ARBA00022692"/>
    </source>
</evidence>
<dbReference type="Proteomes" id="UP000249645">
    <property type="component" value="Unassembled WGS sequence"/>
</dbReference>
<feature type="transmembrane region" description="Helical" evidence="6">
    <location>
        <begin position="103"/>
        <end position="124"/>
    </location>
</feature>
<evidence type="ECO:0000256" key="5">
    <source>
        <dbReference type="ARBA" id="ARBA00023136"/>
    </source>
</evidence>
<reference evidence="7 8" key="1">
    <citation type="submission" date="2017-11" db="EMBL/GenBank/DDBJ databases">
        <title>Infants hospitalized years apart are colonized by the same room-sourced microbial strains.</title>
        <authorList>
            <person name="Brooks B."/>
            <person name="Olm M.R."/>
            <person name="Firek B.A."/>
            <person name="Baker R."/>
            <person name="Thomas B.C."/>
            <person name="Morowitz M.J."/>
            <person name="Banfield J.F."/>
        </authorList>
    </citation>
    <scope>NUCLEOTIDE SEQUENCE [LARGE SCALE GENOMIC DNA]</scope>
    <source>
        <strain evidence="7">S2_009_000_R2_76</strain>
    </source>
</reference>
<feature type="transmembrane region" description="Helical" evidence="6">
    <location>
        <begin position="219"/>
        <end position="245"/>
    </location>
</feature>
<dbReference type="Pfam" id="PF06965">
    <property type="entry name" value="Na_H_antiport_1"/>
    <property type="match status" value="1"/>
</dbReference>
<proteinExistence type="predicted"/>
<keyword evidence="4 6" id="KW-1133">Transmembrane helix</keyword>
<dbReference type="PANTHER" id="PTHR30341:SF0">
    <property type="entry name" value="NA(+)_H(+) ANTIPORTER NHAA"/>
    <property type="match status" value="1"/>
</dbReference>
<evidence type="ECO:0000256" key="6">
    <source>
        <dbReference type="SAM" id="Phobius"/>
    </source>
</evidence>
<feature type="non-terminal residue" evidence="7">
    <location>
        <position position="313"/>
    </location>
</feature>
<keyword evidence="3 6" id="KW-0812">Transmembrane</keyword>
<name>A0A2W5EF00_9SPHI</name>
<dbReference type="GO" id="GO:0005886">
    <property type="term" value="C:plasma membrane"/>
    <property type="evidence" value="ECO:0007669"/>
    <property type="project" value="UniProtKB-SubCell"/>
</dbReference>
<dbReference type="Gene3D" id="1.20.1530.10">
    <property type="entry name" value="Na+/H+ antiporter like domain"/>
    <property type="match status" value="1"/>
</dbReference>
<dbReference type="AlphaFoldDB" id="A0A2W5EF00"/>
<feature type="transmembrane region" description="Helical" evidence="6">
    <location>
        <begin position="26"/>
        <end position="44"/>
    </location>
</feature>
<evidence type="ECO:0000256" key="2">
    <source>
        <dbReference type="ARBA" id="ARBA00022475"/>
    </source>
</evidence>